<feature type="non-terminal residue" evidence="1">
    <location>
        <position position="1"/>
    </location>
</feature>
<sequence>MRRACFEQFFCRAFLIFAPLPPLHPRFRLVVSRLLVAIPSQSAPALSPTTRCCGWQFCRNPYPKFQFTPLLPL</sequence>
<organism evidence="1">
    <name type="scientific">Athelia psychrophila</name>
    <dbReference type="NCBI Taxonomy" id="1759441"/>
    <lineage>
        <taxon>Eukaryota</taxon>
        <taxon>Fungi</taxon>
        <taxon>Dikarya</taxon>
        <taxon>Basidiomycota</taxon>
        <taxon>Agaricomycotina</taxon>
        <taxon>Agaricomycetes</taxon>
        <taxon>Agaricomycetidae</taxon>
        <taxon>Atheliales</taxon>
        <taxon>Atheliaceae</taxon>
        <taxon>Athelia</taxon>
    </lineage>
</organism>
<gene>
    <name evidence="1" type="ORF">FIBSPDRAFT_854276</name>
</gene>
<reference evidence="1" key="1">
    <citation type="journal article" date="2016" name="Mol. Biol. Evol.">
        <title>Comparative Genomics of Early-Diverging Mushroom-Forming Fungi Provides Insights into the Origins of Lignocellulose Decay Capabilities.</title>
        <authorList>
            <person name="Nagy L.G."/>
            <person name="Riley R."/>
            <person name="Tritt A."/>
            <person name="Adam C."/>
            <person name="Daum C."/>
            <person name="Floudas D."/>
            <person name="Sun H."/>
            <person name="Yadav J.S."/>
            <person name="Pangilinan J."/>
            <person name="Larsson K.H."/>
            <person name="Matsuura K."/>
            <person name="Barry K."/>
            <person name="Labutti K."/>
            <person name="Kuo R."/>
            <person name="Ohm R.A."/>
            <person name="Bhattacharya S.S."/>
            <person name="Shirouzu T."/>
            <person name="Yoshinaga Y."/>
            <person name="Martin F.M."/>
            <person name="Grigoriev I.V."/>
            <person name="Hibbett D.S."/>
        </authorList>
    </citation>
    <scope>NUCLEOTIDE SEQUENCE [LARGE SCALE GENOMIC DNA]</scope>
    <source>
        <strain evidence="1">CBS 109695</strain>
    </source>
</reference>
<name>A0A166QA86_9AGAM</name>
<dbReference type="EMBL" id="KV417511">
    <property type="protein sequence ID" value="KZP26926.1"/>
    <property type="molecule type" value="Genomic_DNA"/>
</dbReference>
<evidence type="ECO:0000313" key="1">
    <source>
        <dbReference type="EMBL" id="KZP26926.1"/>
    </source>
</evidence>
<protein>
    <submittedName>
        <fullName evidence="1">Uncharacterized protein</fullName>
    </submittedName>
</protein>
<dbReference type="AlphaFoldDB" id="A0A166QA86"/>
<accession>A0A166QA86</accession>
<proteinExistence type="predicted"/>